<evidence type="ECO:0000256" key="4">
    <source>
        <dbReference type="ARBA" id="ARBA00022989"/>
    </source>
</evidence>
<proteinExistence type="predicted"/>
<comment type="caution">
    <text evidence="8">The sequence shown here is derived from an EMBL/GenBank/DDBJ whole genome shotgun (WGS) entry which is preliminary data.</text>
</comment>
<evidence type="ECO:0000313" key="9">
    <source>
        <dbReference type="Proteomes" id="UP000291088"/>
    </source>
</evidence>
<protein>
    <submittedName>
        <fullName evidence="8">DMT family transporter</fullName>
    </submittedName>
</protein>
<keyword evidence="9" id="KW-1185">Reference proteome</keyword>
<evidence type="ECO:0000256" key="5">
    <source>
        <dbReference type="ARBA" id="ARBA00023136"/>
    </source>
</evidence>
<feature type="domain" description="EamA" evidence="7">
    <location>
        <begin position="149"/>
        <end position="282"/>
    </location>
</feature>
<dbReference type="PANTHER" id="PTHR42920:SF5">
    <property type="entry name" value="EAMA DOMAIN-CONTAINING PROTEIN"/>
    <property type="match status" value="1"/>
</dbReference>
<dbReference type="Pfam" id="PF00892">
    <property type="entry name" value="EamA"/>
    <property type="match status" value="2"/>
</dbReference>
<evidence type="ECO:0000256" key="2">
    <source>
        <dbReference type="ARBA" id="ARBA00022475"/>
    </source>
</evidence>
<dbReference type="EMBL" id="SDVB01000238">
    <property type="protein sequence ID" value="RYC11943.1"/>
    <property type="molecule type" value="Genomic_DNA"/>
</dbReference>
<accession>A0A4Q2T1W7</accession>
<feature type="transmembrane region" description="Helical" evidence="6">
    <location>
        <begin position="243"/>
        <end position="260"/>
    </location>
</feature>
<evidence type="ECO:0000256" key="3">
    <source>
        <dbReference type="ARBA" id="ARBA00022692"/>
    </source>
</evidence>
<keyword evidence="4 6" id="KW-1133">Transmembrane helix</keyword>
<dbReference type="PANTHER" id="PTHR42920">
    <property type="entry name" value="OS03G0707200 PROTEIN-RELATED"/>
    <property type="match status" value="1"/>
</dbReference>
<dbReference type="OrthoDB" id="9804865at2"/>
<dbReference type="AlphaFoldDB" id="A0A4Q2T1W7"/>
<comment type="subcellular location">
    <subcellularLocation>
        <location evidence="1">Cell membrane</location>
        <topology evidence="1">Multi-pass membrane protein</topology>
    </subcellularLocation>
</comment>
<reference evidence="8 9" key="1">
    <citation type="submission" date="2019-01" db="EMBL/GenBank/DDBJ databases">
        <authorList>
            <person name="Deng T."/>
        </authorList>
    </citation>
    <scope>NUCLEOTIDE SEQUENCE [LARGE SCALE GENOMIC DNA]</scope>
    <source>
        <strain evidence="8 9">F8825</strain>
    </source>
</reference>
<evidence type="ECO:0000256" key="6">
    <source>
        <dbReference type="SAM" id="Phobius"/>
    </source>
</evidence>
<name>A0A4Q2T1W7_9HYPH</name>
<dbReference type="GO" id="GO:0005886">
    <property type="term" value="C:plasma membrane"/>
    <property type="evidence" value="ECO:0007669"/>
    <property type="project" value="UniProtKB-SubCell"/>
</dbReference>
<dbReference type="InterPro" id="IPR000620">
    <property type="entry name" value="EamA_dom"/>
</dbReference>
<dbReference type="InterPro" id="IPR037185">
    <property type="entry name" value="EmrE-like"/>
</dbReference>
<feature type="transmembrane region" description="Helical" evidence="6">
    <location>
        <begin position="214"/>
        <end position="231"/>
    </location>
</feature>
<feature type="transmembrane region" description="Helical" evidence="6">
    <location>
        <begin position="35"/>
        <end position="53"/>
    </location>
</feature>
<gene>
    <name evidence="8" type="ORF">EUU22_12805</name>
</gene>
<feature type="transmembrane region" description="Helical" evidence="6">
    <location>
        <begin position="97"/>
        <end position="116"/>
    </location>
</feature>
<dbReference type="RefSeq" id="WP_129332375.1">
    <property type="nucleotide sequence ID" value="NZ_SDVB01000238.1"/>
</dbReference>
<keyword evidence="3 6" id="KW-0812">Transmembrane</keyword>
<feature type="transmembrane region" description="Helical" evidence="6">
    <location>
        <begin position="151"/>
        <end position="171"/>
    </location>
</feature>
<sequence length="296" mass="30680">MSRIQANLVLLLAAAIWGGGFVAQSSAMDMLGPNWFNGIRFGLAFLAVLPFAWREAKNATRPLATGDVIAFLVIGAVLFVAQTLQQIGIKTTTVTNASFLTGLYVVLVPAIAVLILRRRPHWIVWPAAVLTLLGILLLSGGSLSGLTDGDLLVMVCAVLFAVQITLTPIAVGKSGRPLALAALQFGVCALGGTLGGAALEPITTGAISGSLTEILYAGLLSSGLAFVLQIVGQRYTTAPQAAIFLSSEALFGALFGAVLMGDSLPAIGYAGCAIMFAAMLMVELVPELARRRVVIA</sequence>
<evidence type="ECO:0000256" key="1">
    <source>
        <dbReference type="ARBA" id="ARBA00004651"/>
    </source>
</evidence>
<keyword evidence="5 6" id="KW-0472">Membrane</keyword>
<feature type="transmembrane region" description="Helical" evidence="6">
    <location>
        <begin position="65"/>
        <end position="85"/>
    </location>
</feature>
<organism evidence="8 9">
    <name type="scientific">Ciceribacter ferrooxidans</name>
    <dbReference type="NCBI Taxonomy" id="2509717"/>
    <lineage>
        <taxon>Bacteria</taxon>
        <taxon>Pseudomonadati</taxon>
        <taxon>Pseudomonadota</taxon>
        <taxon>Alphaproteobacteria</taxon>
        <taxon>Hyphomicrobiales</taxon>
        <taxon>Rhizobiaceae</taxon>
        <taxon>Ciceribacter</taxon>
    </lineage>
</organism>
<dbReference type="SUPFAM" id="SSF103481">
    <property type="entry name" value="Multidrug resistance efflux transporter EmrE"/>
    <property type="match status" value="2"/>
</dbReference>
<evidence type="ECO:0000313" key="8">
    <source>
        <dbReference type="EMBL" id="RYC11943.1"/>
    </source>
</evidence>
<feature type="transmembrane region" description="Helical" evidence="6">
    <location>
        <begin position="266"/>
        <end position="285"/>
    </location>
</feature>
<feature type="transmembrane region" description="Helical" evidence="6">
    <location>
        <begin position="123"/>
        <end position="145"/>
    </location>
</feature>
<dbReference type="Proteomes" id="UP000291088">
    <property type="component" value="Unassembled WGS sequence"/>
</dbReference>
<dbReference type="InterPro" id="IPR051258">
    <property type="entry name" value="Diverse_Substrate_Transporter"/>
</dbReference>
<evidence type="ECO:0000259" key="7">
    <source>
        <dbReference type="Pfam" id="PF00892"/>
    </source>
</evidence>
<feature type="transmembrane region" description="Helical" evidence="6">
    <location>
        <begin position="178"/>
        <end position="199"/>
    </location>
</feature>
<feature type="domain" description="EamA" evidence="7">
    <location>
        <begin position="7"/>
        <end position="139"/>
    </location>
</feature>
<keyword evidence="2" id="KW-1003">Cell membrane</keyword>